<keyword evidence="3" id="KW-1185">Reference proteome</keyword>
<dbReference type="EMBL" id="AP025628">
    <property type="protein sequence ID" value="BDG61373.1"/>
    <property type="molecule type" value="Genomic_DNA"/>
</dbReference>
<evidence type="ECO:0000259" key="1">
    <source>
        <dbReference type="Pfam" id="PF09339"/>
    </source>
</evidence>
<organism evidence="2 3">
    <name type="scientific">Caldinitratiruptor microaerophilus</name>
    <dbReference type="NCBI Taxonomy" id="671077"/>
    <lineage>
        <taxon>Bacteria</taxon>
        <taxon>Bacillati</taxon>
        <taxon>Bacillota</taxon>
        <taxon>Clostridia</taxon>
        <taxon>Eubacteriales</taxon>
        <taxon>Symbiobacteriaceae</taxon>
        <taxon>Caldinitratiruptor</taxon>
    </lineage>
</organism>
<accession>A0AA35CMZ6</accession>
<feature type="domain" description="HTH iclR-type" evidence="1">
    <location>
        <begin position="95"/>
        <end position="135"/>
    </location>
</feature>
<proteinExistence type="predicted"/>
<dbReference type="Pfam" id="PF09339">
    <property type="entry name" value="HTH_IclR"/>
    <property type="match status" value="2"/>
</dbReference>
<reference evidence="2" key="1">
    <citation type="submission" date="2022-03" db="EMBL/GenBank/DDBJ databases">
        <title>Complete genome sequence of Caldinitratiruptor microaerophilus.</title>
        <authorList>
            <person name="Mukaiyama R."/>
            <person name="Nishiyama T."/>
            <person name="Ueda K."/>
        </authorList>
    </citation>
    <scope>NUCLEOTIDE SEQUENCE</scope>
    <source>
        <strain evidence="2">JCM 16183</strain>
    </source>
</reference>
<name>A0AA35CMZ6_9FIRM</name>
<dbReference type="InterPro" id="IPR005471">
    <property type="entry name" value="Tscrpt_reg_IclR_N"/>
</dbReference>
<dbReference type="InterPro" id="IPR036390">
    <property type="entry name" value="WH_DNA-bd_sf"/>
</dbReference>
<dbReference type="SUPFAM" id="SSF46785">
    <property type="entry name" value="Winged helix' DNA-binding domain"/>
    <property type="match status" value="2"/>
</dbReference>
<dbReference type="Proteomes" id="UP001163687">
    <property type="component" value="Chromosome"/>
</dbReference>
<feature type="domain" description="HTH iclR-type" evidence="1">
    <location>
        <begin position="16"/>
        <end position="57"/>
    </location>
</feature>
<dbReference type="Gene3D" id="1.10.10.10">
    <property type="entry name" value="Winged helix-like DNA-binding domain superfamily/Winged helix DNA-binding domain"/>
    <property type="match status" value="1"/>
</dbReference>
<evidence type="ECO:0000313" key="3">
    <source>
        <dbReference type="Proteomes" id="UP001163687"/>
    </source>
</evidence>
<dbReference type="AlphaFoldDB" id="A0AA35CMZ6"/>
<dbReference type="InterPro" id="IPR036388">
    <property type="entry name" value="WH-like_DNA-bd_sf"/>
</dbReference>
<sequence length="180" mass="19385">MQAGGKRSIGRRQCRFLQALMTIGGSAEVADVAARSGLTRTEVLQLIGALVERNLVEFGGGRVWIPPGQASHIAGLLRVWCRSGTETHRIPDCLLDILTDRGPLTLRELADAAGVSYTTVHKVVTALEGEGKVEKAPIVGPGGRVVVRIPGDTRAPAAISSESHKRRWGELRRLAGRIRR</sequence>
<dbReference type="KEGG" id="cmic:caldi_24630"/>
<evidence type="ECO:0000313" key="2">
    <source>
        <dbReference type="EMBL" id="BDG61373.1"/>
    </source>
</evidence>
<dbReference type="GO" id="GO:0006355">
    <property type="term" value="P:regulation of DNA-templated transcription"/>
    <property type="evidence" value="ECO:0007669"/>
    <property type="project" value="InterPro"/>
</dbReference>
<protein>
    <recommendedName>
        <fullName evidence="1">HTH iclR-type domain-containing protein</fullName>
    </recommendedName>
</protein>
<gene>
    <name evidence="2" type="ORF">caldi_24630</name>
</gene>
<dbReference type="GO" id="GO:0003677">
    <property type="term" value="F:DNA binding"/>
    <property type="evidence" value="ECO:0007669"/>
    <property type="project" value="InterPro"/>
</dbReference>
<dbReference type="RefSeq" id="WP_406568085.1">
    <property type="nucleotide sequence ID" value="NZ_AP025628.1"/>
</dbReference>